<dbReference type="Proteomes" id="UP000887561">
    <property type="component" value="Unplaced"/>
</dbReference>
<dbReference type="SUPFAM" id="SSF47769">
    <property type="entry name" value="SAM/Pointed domain"/>
    <property type="match status" value="2"/>
</dbReference>
<feature type="compositionally biased region" description="Basic residues" evidence="3">
    <location>
        <begin position="539"/>
        <end position="552"/>
    </location>
</feature>
<dbReference type="GO" id="GO:0007528">
    <property type="term" value="P:neuromuscular junction development"/>
    <property type="evidence" value="ECO:0007669"/>
    <property type="project" value="TreeGrafter"/>
</dbReference>
<dbReference type="SMART" id="SM00454">
    <property type="entry name" value="SAM"/>
    <property type="match status" value="3"/>
</dbReference>
<feature type="compositionally biased region" description="Polar residues" evidence="3">
    <location>
        <begin position="49"/>
        <end position="72"/>
    </location>
</feature>
<reference evidence="6" key="1">
    <citation type="submission" date="2022-11" db="UniProtKB">
        <authorList>
            <consortium name="WormBaseParasite"/>
        </authorList>
    </citation>
    <scope>IDENTIFICATION</scope>
</reference>
<dbReference type="GO" id="GO:0048786">
    <property type="term" value="C:presynaptic active zone"/>
    <property type="evidence" value="ECO:0007669"/>
    <property type="project" value="TreeGrafter"/>
</dbReference>
<organism evidence="5 6">
    <name type="scientific">Meloidogyne javanica</name>
    <name type="common">Root-knot nematode worm</name>
    <dbReference type="NCBI Taxonomy" id="6303"/>
    <lineage>
        <taxon>Eukaryota</taxon>
        <taxon>Metazoa</taxon>
        <taxon>Ecdysozoa</taxon>
        <taxon>Nematoda</taxon>
        <taxon>Chromadorea</taxon>
        <taxon>Rhabditida</taxon>
        <taxon>Tylenchina</taxon>
        <taxon>Tylenchomorpha</taxon>
        <taxon>Tylenchoidea</taxon>
        <taxon>Meloidogynidae</taxon>
        <taxon>Meloidogyninae</taxon>
        <taxon>Meloidogyne</taxon>
        <taxon>Meloidogyne incognita group</taxon>
    </lineage>
</organism>
<evidence type="ECO:0000256" key="2">
    <source>
        <dbReference type="ARBA" id="ARBA00023054"/>
    </source>
</evidence>
<dbReference type="InterPro" id="IPR058914">
    <property type="entry name" value="LIPB1/2_CC"/>
</dbReference>
<keyword evidence="5" id="KW-1185">Reference proteome</keyword>
<sequence>MENKNDSENCTTKLLMSQQPKTTTTNTKGPLLQGGCLSAGFWTGGTAASWRNSAGSTSVISPARQVENSPSPQLALPSEDSSNASSTSAHSSPLASPHPSTDQSLQTTSEFSGDRSERAGGSLPAIDQHKLAQPVSDQDKQKILTWLKDGETAMVDTTVELLPHPLTNESPSPIAMSCSEFHCDDRERVQHLLASRDSLSLKVAMLTKQVAFQREKIHEMETMLNSRHNDGVNNKQNSNESIEPIAQELANLQHKNLVLEREKLEAERRLRLSNSELEHYVSEQPSLSKTQRSKNCNDTSVNQAEMERLQLAIQRLLADNEQKHYQQSFPAFMPMSNSFSFSPGSQQQQIVAYTPPLWRVSSPPTIPPHLGHSSKTQASPMARKLAAELDELRRSGALLSSGGINHHPQYSSSSLPRSIHSKSNSLGSCAPKLAYQQQPNIYGGELLSSKMRTAKEDENFSTLQKLKKGLRNSFRGRSRSIDEDGKKISNRRSRSTPNFACGRETQLILEPDQDQSDDENASRFSSSASNSQQNGSRLNHNKKEKRGRRPRSTLRSFLGRFAHRGNSLQDLRPSPRLPSPISFLNTNVQVEKFDATSICLNPPIKQFVEWDGHKCTRWLIECGFDGFLFDAVHSGRHLLNMSDKDFERDLGIKSALQRKRLKCLLTRIEKKIDNGEIEAADRLDTNQVMIWLDLIGLPQFRDLFASYRMDGRLLLELSAQDLLELGIHSALNHASLARAIQFLRSAEFHLHRMEEHFNTDSLTRTPVPNEVERWSHGCTLGWLCSIDLSEFTQNLAFSGIHGALLVLEPTFTSESLAELLQIPVQKTLLRRHLTTQFNTLLGQKVITHKRDVVSQPFVTHLTPSLRIKLAKKGVGVGFSLSRKKSKSDIFVEPEVRVCPAEANGNTCEAITNV</sequence>
<dbReference type="Gene3D" id="1.10.150.50">
    <property type="entry name" value="Transcription Factor, Ets-1"/>
    <property type="match status" value="3"/>
</dbReference>
<feature type="region of interest" description="Disordered" evidence="3">
    <location>
        <begin position="1"/>
        <end position="122"/>
    </location>
</feature>
<evidence type="ECO:0000313" key="5">
    <source>
        <dbReference type="Proteomes" id="UP000887561"/>
    </source>
</evidence>
<dbReference type="PROSITE" id="PS50105">
    <property type="entry name" value="SAM_DOMAIN"/>
    <property type="match status" value="1"/>
</dbReference>
<keyword evidence="2" id="KW-0175">Coiled coil</keyword>
<dbReference type="InterPro" id="IPR001660">
    <property type="entry name" value="SAM"/>
</dbReference>
<feature type="region of interest" description="Disordered" evidence="3">
    <location>
        <begin position="457"/>
        <end position="553"/>
    </location>
</feature>
<name>A0A915M8F0_MELJA</name>
<dbReference type="AlphaFoldDB" id="A0A915M8F0"/>
<protein>
    <submittedName>
        <fullName evidence="6">SAM domain-containing protein</fullName>
    </submittedName>
</protein>
<proteinExistence type="predicted"/>
<evidence type="ECO:0000313" key="6">
    <source>
        <dbReference type="WBParaSite" id="scaffold3158_cov165.g6104"/>
    </source>
</evidence>
<keyword evidence="1" id="KW-0677">Repeat</keyword>
<evidence type="ECO:0000259" key="4">
    <source>
        <dbReference type="PROSITE" id="PS50105"/>
    </source>
</evidence>
<feature type="compositionally biased region" description="Polar residues" evidence="3">
    <location>
        <begin position="408"/>
        <end position="423"/>
    </location>
</feature>
<dbReference type="Pfam" id="PF07647">
    <property type="entry name" value="SAM_2"/>
    <property type="match status" value="1"/>
</dbReference>
<feature type="compositionally biased region" description="Low complexity" evidence="3">
    <location>
        <begin position="522"/>
        <end position="537"/>
    </location>
</feature>
<dbReference type="PANTHER" id="PTHR12587:SF14">
    <property type="entry name" value="AT31531P"/>
    <property type="match status" value="1"/>
</dbReference>
<evidence type="ECO:0000256" key="1">
    <source>
        <dbReference type="ARBA" id="ARBA00022737"/>
    </source>
</evidence>
<feature type="region of interest" description="Disordered" evidence="3">
    <location>
        <begin position="399"/>
        <end position="423"/>
    </location>
</feature>
<dbReference type="InterPro" id="IPR029515">
    <property type="entry name" value="Liprin"/>
</dbReference>
<evidence type="ECO:0000256" key="3">
    <source>
        <dbReference type="SAM" id="MobiDB-lite"/>
    </source>
</evidence>
<dbReference type="PANTHER" id="PTHR12587">
    <property type="entry name" value="LAR INTERACTING PROTEIN LIP -RELATED PROTEIN"/>
    <property type="match status" value="1"/>
</dbReference>
<dbReference type="WBParaSite" id="scaffold3158_cov165.g6104">
    <property type="protein sequence ID" value="scaffold3158_cov165.g6104"/>
    <property type="gene ID" value="scaffold3158_cov165.g6104"/>
</dbReference>
<feature type="domain" description="SAM" evidence="4">
    <location>
        <begin position="683"/>
        <end position="746"/>
    </location>
</feature>
<feature type="compositionally biased region" description="Basic residues" evidence="3">
    <location>
        <begin position="465"/>
        <end position="478"/>
    </location>
</feature>
<dbReference type="InterPro" id="IPR013761">
    <property type="entry name" value="SAM/pointed_sf"/>
</dbReference>
<feature type="compositionally biased region" description="Low complexity" evidence="3">
    <location>
        <begin position="77"/>
        <end position="100"/>
    </location>
</feature>
<feature type="compositionally biased region" description="Polar residues" evidence="3">
    <location>
        <begin position="101"/>
        <end position="111"/>
    </location>
</feature>
<feature type="compositionally biased region" description="Polar residues" evidence="3">
    <location>
        <begin position="8"/>
        <end position="28"/>
    </location>
</feature>
<dbReference type="Pfam" id="PF00536">
    <property type="entry name" value="SAM_1"/>
    <property type="match status" value="1"/>
</dbReference>
<dbReference type="Pfam" id="PF26022">
    <property type="entry name" value="CC_Liprin_beta"/>
    <property type="match status" value="1"/>
</dbReference>
<accession>A0A915M8F0</accession>